<dbReference type="PANTHER" id="PTHR30069:SF29">
    <property type="entry name" value="HEMOGLOBIN AND HEMOGLOBIN-HAPTOGLOBIN-BINDING PROTEIN 1-RELATED"/>
    <property type="match status" value="1"/>
</dbReference>
<dbReference type="EMBL" id="FUXK01000007">
    <property type="protein sequence ID" value="SJZ67643.1"/>
    <property type="molecule type" value="Genomic_DNA"/>
</dbReference>
<dbReference type="STRING" id="28136.SAMN02745202_00766"/>
<accession>A0A1T4ML24</accession>
<dbReference type="Gene3D" id="2.60.40.1120">
    <property type="entry name" value="Carboxypeptidase-like, regulatory domain"/>
    <property type="match status" value="1"/>
</dbReference>
<dbReference type="Pfam" id="PF13620">
    <property type="entry name" value="CarboxypepD_reg"/>
    <property type="match status" value="1"/>
</dbReference>
<dbReference type="Gene3D" id="2.40.170.20">
    <property type="entry name" value="TonB-dependent receptor, beta-barrel domain"/>
    <property type="match status" value="1"/>
</dbReference>
<keyword evidence="10" id="KW-0378">Hydrolase</keyword>
<dbReference type="GO" id="GO:0015344">
    <property type="term" value="F:siderophore uptake transmembrane transporter activity"/>
    <property type="evidence" value="ECO:0007669"/>
    <property type="project" value="TreeGrafter"/>
</dbReference>
<dbReference type="InterPro" id="IPR037066">
    <property type="entry name" value="Plug_dom_sf"/>
</dbReference>
<dbReference type="GO" id="GO:0004180">
    <property type="term" value="F:carboxypeptidase activity"/>
    <property type="evidence" value="ECO:0007669"/>
    <property type="project" value="UniProtKB-KW"/>
</dbReference>
<evidence type="ECO:0000256" key="1">
    <source>
        <dbReference type="ARBA" id="ARBA00004571"/>
    </source>
</evidence>
<dbReference type="Gene3D" id="2.170.130.10">
    <property type="entry name" value="TonB-dependent receptor, plug domain"/>
    <property type="match status" value="1"/>
</dbReference>
<dbReference type="SUPFAM" id="SSF49464">
    <property type="entry name" value="Carboxypeptidase regulatory domain-like"/>
    <property type="match status" value="1"/>
</dbReference>
<dbReference type="InterPro" id="IPR039426">
    <property type="entry name" value="TonB-dep_rcpt-like"/>
</dbReference>
<sequence>MRKRNVITFLFLLVCLIRLSAANDPQRFTLQGKVVDAGQGDGLGFVTLRLYAGERFLSGLQTSDHGTFRFSDLAPRRYRLQVSSVGYATLDTLVTLSGDLQCTLRLHATAISLGEVTVTAQEKKGLTSTSVIDRTAMQHLQPSSFSDLLSLLPGGMTATPHTNVANVARLREVGISSSDYAISSLGTKFMVDGAPIGTDANMQLLGRNMNADGNRSTVGYGVDMRMLATDNIEQVEVVRGIPSVKYGDLTSGLIRIERKRVATPLEVRIKADGYGKLLSAGKGFALGNNWILNADGGLFNSKADPRNRFETYNRLNFSARLHKFWLFAQGGRLNWDVASDYAGNIDHVKTDPEVQVNKEDRYRSSYHRVGLSTSLRYSPHEDSWLQSLLLRYSTSVSFDEIDQTKFVSVDRDTPAPLTEENGEYDGTYLPSTYVARHQVKGMPFYSNLRLEGNAQKAMGALSHVLTMGVEWQYNKNFGQGQVYDYLRPIDGTSSRRPRAFKDIPATNLWAFYAQDEAKLSVGKHVITALLGVRGTAMVGLSSAYDLHGRLYVDPRLNVQWDLPAMGKLHLYASMGVGRMSKMPTILDLNPEKRYIDLVQLNYWNANDALKKLHIRSYTIDTNNYHLLPAHNTKWEVRVGGSCKGHRFYATFFHESMNDGFRSTQQMIPMLTYKQYDASGLRGKTLTAPPSLSALPYRTDTLLRTYQVMGNGTKIIKQGIEFQYSSPRLPALHTRLTFNGAWFHTTYSAGEPEYYAGSSQQINGITINNRYLGIYAWDNGYVKDRFTSNLIADTYLDRLGLILSATAECYWLGKTLTPTRNPRPIAYVDVAGVEHPYTDADATDVYKRWLVLSNVRQTQLVQRERAYMCLNMKASKQFGRYATLSFFADRLLAIAPDYEVNGYIVRRVFTPYFGMELNFKGGSKN</sequence>
<evidence type="ECO:0000256" key="5">
    <source>
        <dbReference type="ARBA" id="ARBA00022729"/>
    </source>
</evidence>
<dbReference type="InterPro" id="IPR036942">
    <property type="entry name" value="Beta-barrel_TonB_sf"/>
</dbReference>
<keyword evidence="10" id="KW-0121">Carboxypeptidase</keyword>
<keyword evidence="5 8" id="KW-0732">Signal</keyword>
<evidence type="ECO:0000256" key="6">
    <source>
        <dbReference type="ARBA" id="ARBA00023136"/>
    </source>
</evidence>
<proteinExistence type="predicted"/>
<dbReference type="InterPro" id="IPR008969">
    <property type="entry name" value="CarboxyPept-like_regulatory"/>
</dbReference>
<feature type="domain" description="TonB-dependent receptor plug" evidence="9">
    <location>
        <begin position="126"/>
        <end position="249"/>
    </location>
</feature>
<evidence type="ECO:0000256" key="2">
    <source>
        <dbReference type="ARBA" id="ARBA00022448"/>
    </source>
</evidence>
<feature type="signal peptide" evidence="8">
    <location>
        <begin position="1"/>
        <end position="21"/>
    </location>
</feature>
<protein>
    <submittedName>
        <fullName evidence="10">Carboxypeptidase regulatory-like domain-containing protein</fullName>
    </submittedName>
</protein>
<dbReference type="SUPFAM" id="SSF56935">
    <property type="entry name" value="Porins"/>
    <property type="match status" value="1"/>
</dbReference>
<gene>
    <name evidence="10" type="ORF">SAMN02745202_00766</name>
</gene>
<comment type="subcellular location">
    <subcellularLocation>
        <location evidence="1">Cell outer membrane</location>
        <topology evidence="1">Multi-pass membrane protein</topology>
    </subcellularLocation>
</comment>
<dbReference type="GO" id="GO:0044718">
    <property type="term" value="P:siderophore transmembrane transport"/>
    <property type="evidence" value="ECO:0007669"/>
    <property type="project" value="TreeGrafter"/>
</dbReference>
<dbReference type="GO" id="GO:0009279">
    <property type="term" value="C:cell outer membrane"/>
    <property type="evidence" value="ECO:0007669"/>
    <property type="project" value="UniProtKB-SubCell"/>
</dbReference>
<feature type="chain" id="PRO_5013273060" evidence="8">
    <location>
        <begin position="22"/>
        <end position="924"/>
    </location>
</feature>
<keyword evidence="2" id="KW-0813">Transport</keyword>
<evidence type="ECO:0000313" key="11">
    <source>
        <dbReference type="Proteomes" id="UP000190065"/>
    </source>
</evidence>
<dbReference type="eggNOG" id="COG1629">
    <property type="taxonomic scope" value="Bacteria"/>
</dbReference>
<keyword evidence="6" id="KW-0472">Membrane</keyword>
<evidence type="ECO:0000313" key="10">
    <source>
        <dbReference type="EMBL" id="SJZ67643.1"/>
    </source>
</evidence>
<organism evidence="10 11">
    <name type="scientific">Segatella oulorum</name>
    <dbReference type="NCBI Taxonomy" id="28136"/>
    <lineage>
        <taxon>Bacteria</taxon>
        <taxon>Pseudomonadati</taxon>
        <taxon>Bacteroidota</taxon>
        <taxon>Bacteroidia</taxon>
        <taxon>Bacteroidales</taxon>
        <taxon>Prevotellaceae</taxon>
        <taxon>Segatella</taxon>
    </lineage>
</organism>
<evidence type="ECO:0000256" key="8">
    <source>
        <dbReference type="SAM" id="SignalP"/>
    </source>
</evidence>
<dbReference type="PANTHER" id="PTHR30069">
    <property type="entry name" value="TONB-DEPENDENT OUTER MEMBRANE RECEPTOR"/>
    <property type="match status" value="1"/>
</dbReference>
<dbReference type="AlphaFoldDB" id="A0A1T4ML24"/>
<evidence type="ECO:0000256" key="3">
    <source>
        <dbReference type="ARBA" id="ARBA00022452"/>
    </source>
</evidence>
<evidence type="ECO:0000259" key="9">
    <source>
        <dbReference type="Pfam" id="PF07715"/>
    </source>
</evidence>
<evidence type="ECO:0000256" key="7">
    <source>
        <dbReference type="ARBA" id="ARBA00023237"/>
    </source>
</evidence>
<evidence type="ECO:0000256" key="4">
    <source>
        <dbReference type="ARBA" id="ARBA00022692"/>
    </source>
</evidence>
<name>A0A1T4ML24_9BACT</name>
<keyword evidence="10" id="KW-0645">Protease</keyword>
<keyword evidence="4" id="KW-0812">Transmembrane</keyword>
<dbReference type="Proteomes" id="UP000190065">
    <property type="component" value="Unassembled WGS sequence"/>
</dbReference>
<keyword evidence="3" id="KW-1134">Transmembrane beta strand</keyword>
<dbReference type="RefSeq" id="WP_078805511.1">
    <property type="nucleotide sequence ID" value="NZ_FUXK01000007.1"/>
</dbReference>
<reference evidence="10 11" key="1">
    <citation type="submission" date="2017-02" db="EMBL/GenBank/DDBJ databases">
        <authorList>
            <person name="Peterson S.W."/>
        </authorList>
    </citation>
    <scope>NUCLEOTIDE SEQUENCE [LARGE SCALE GENOMIC DNA]</scope>
    <source>
        <strain evidence="10 11">ATCC 43324</strain>
    </source>
</reference>
<dbReference type="InterPro" id="IPR012910">
    <property type="entry name" value="Plug_dom"/>
</dbReference>
<dbReference type="Pfam" id="PF07715">
    <property type="entry name" value="Plug"/>
    <property type="match status" value="1"/>
</dbReference>
<keyword evidence="7" id="KW-0998">Cell outer membrane</keyword>